<dbReference type="EMBL" id="ACOP02000038">
    <property type="protein sequence ID" value="EEU97055.1"/>
    <property type="molecule type" value="Genomic_DNA"/>
</dbReference>
<evidence type="ECO:0000313" key="1">
    <source>
        <dbReference type="EMBL" id="EEU97055.1"/>
    </source>
</evidence>
<protein>
    <submittedName>
        <fullName evidence="1">Uncharacterized protein</fullName>
    </submittedName>
</protein>
<gene>
    <name evidence="1" type="ORF">FAEPRAA2165_01354</name>
</gene>
<organism evidence="1 2">
    <name type="scientific">Faecalibacterium duncaniae (strain DSM 17677 / JCM 31915 / A2-165)</name>
    <name type="common">Faecalibacterium prausnitzii</name>
    <dbReference type="NCBI Taxonomy" id="411483"/>
    <lineage>
        <taxon>Bacteria</taxon>
        <taxon>Bacillati</taxon>
        <taxon>Bacillota</taxon>
        <taxon>Clostridia</taxon>
        <taxon>Eubacteriales</taxon>
        <taxon>Oscillospiraceae</taxon>
        <taxon>Faecalibacterium</taxon>
    </lineage>
</organism>
<name>C7H4Y4_FAED2</name>
<keyword evidence="2" id="KW-1185">Reference proteome</keyword>
<reference evidence="1" key="1">
    <citation type="submission" date="2009-08" db="EMBL/GenBank/DDBJ databases">
        <authorList>
            <person name="Weinstock G."/>
            <person name="Sodergren E."/>
            <person name="Clifton S."/>
            <person name="Fulton L."/>
            <person name="Fulton B."/>
            <person name="Courtney L."/>
            <person name="Fronick C."/>
            <person name="Harrison M."/>
            <person name="Strong C."/>
            <person name="Farmer C."/>
            <person name="Delahaunty K."/>
            <person name="Markovic C."/>
            <person name="Hall O."/>
            <person name="Minx P."/>
            <person name="Tomlinson C."/>
            <person name="Mitreva M."/>
            <person name="Nelson J."/>
            <person name="Hou S."/>
            <person name="Wollam A."/>
            <person name="Pepin K.H."/>
            <person name="Johnson M."/>
            <person name="Bhonagiri V."/>
            <person name="Nash W.E."/>
            <person name="Warren W."/>
            <person name="Chinwalla A."/>
            <person name="Mardis E.R."/>
            <person name="Wilson R.K."/>
        </authorList>
    </citation>
    <scope>NUCLEOTIDE SEQUENCE [LARGE SCALE GENOMIC DNA]</scope>
    <source>
        <strain evidence="1">A2-165</strain>
    </source>
</reference>
<proteinExistence type="predicted"/>
<dbReference type="STRING" id="411483.FAEPRAA2165_01354"/>
<evidence type="ECO:0000313" key="2">
    <source>
        <dbReference type="Proteomes" id="UP000004619"/>
    </source>
</evidence>
<dbReference type="HOGENOM" id="CLU_2537569_0_0_9"/>
<sequence>MKPDSIFIFEVPLLLCAFSGGTRHPPGYRPCTTYSLRQKFHFAKALGAISPLCSPASKNFQKFCAVSTPYFFLSMTFLENIIK</sequence>
<accession>C7H4Y4</accession>
<comment type="caution">
    <text evidence="1">The sequence shown here is derived from an EMBL/GenBank/DDBJ whole genome shotgun (WGS) entry which is preliminary data.</text>
</comment>
<dbReference type="Proteomes" id="UP000004619">
    <property type="component" value="Unassembled WGS sequence"/>
</dbReference>
<dbReference type="AlphaFoldDB" id="C7H4Y4"/>